<evidence type="ECO:0000256" key="3">
    <source>
        <dbReference type="ARBA" id="ARBA00022946"/>
    </source>
</evidence>
<sequence length="311" mass="34378">MSRRSSVFPNPQGDFLSSVPVSASCASGLLSFSTCSSVPVRSVRASYASRPSQAASADSSRPFSRFSTAASCRVSSPSASSGLARSLRRLVADRGAELRTALGFMYSPRRHFCISYPSPKKLSDVVKLPLLRLKSREEVAKIWAEHFRTKTLSVAASTGHDAFERLASNAQVAPHFVVPLPRGEGGASFETFFIQFQGSRTCLITSLHEYTQNPDRPSPFLVVTFFDELGEEKNLTLVQGDILRGECLSKEEAGHVLSLLLLFYSDPNLSRWVLDFNLKPREFSFELFQDEQRRGFNLLLQVPPSLENSGE</sequence>
<name>A0A0F7UAR8_NEOCL</name>
<comment type="subcellular location">
    <subcellularLocation>
        <location evidence="1">Mitochondrion</location>
    </subcellularLocation>
</comment>
<dbReference type="EMBL" id="LN714479">
    <property type="protein sequence ID" value="CEL65477.1"/>
    <property type="molecule type" value="Genomic_DNA"/>
</dbReference>
<evidence type="ECO:0000313" key="5">
    <source>
        <dbReference type="EMBL" id="CEL65477.1"/>
    </source>
</evidence>
<gene>
    <name evidence="5" type="ORF">BN1204_013200</name>
</gene>
<dbReference type="InterPro" id="IPR010591">
    <property type="entry name" value="ATP11"/>
</dbReference>
<reference evidence="5" key="1">
    <citation type="journal article" date="2015" name="PLoS ONE">
        <title>Comprehensive Evaluation of Toxoplasma gondii VEG and Neospora caninum LIV Genomes with Tachyzoite Stage Transcriptome and Proteome Defines Novel Transcript Features.</title>
        <authorList>
            <person name="Ramaprasad A."/>
            <person name="Mourier T."/>
            <person name="Naeem R."/>
            <person name="Malas T.B."/>
            <person name="Moussa E."/>
            <person name="Panigrahi A."/>
            <person name="Vermont S.J."/>
            <person name="Otto T.D."/>
            <person name="Wastling J."/>
            <person name="Pain A."/>
        </authorList>
    </citation>
    <scope>NUCLEOTIDE SEQUENCE</scope>
    <source>
        <strain evidence="5">Liverpool</strain>
    </source>
</reference>
<evidence type="ECO:0000256" key="1">
    <source>
        <dbReference type="ARBA" id="ARBA00004173"/>
    </source>
</evidence>
<dbReference type="Pfam" id="PF06644">
    <property type="entry name" value="ATP11"/>
    <property type="match status" value="1"/>
</dbReference>
<comment type="similarity">
    <text evidence="2">Belongs to the ATP11 family.</text>
</comment>
<keyword evidence="3" id="KW-0809">Transit peptide</keyword>
<dbReference type="AlphaFoldDB" id="A0A0F7UAR8"/>
<protein>
    <submittedName>
        <fullName evidence="5">ATP synthase mitochondrial F1 complex assembly factor 1</fullName>
    </submittedName>
</protein>
<evidence type="ECO:0000256" key="2">
    <source>
        <dbReference type="ARBA" id="ARBA00009116"/>
    </source>
</evidence>
<dbReference type="PROSITE" id="PS51257">
    <property type="entry name" value="PROKAR_LIPOPROTEIN"/>
    <property type="match status" value="1"/>
</dbReference>
<accession>A0A0F7UAR8</accession>
<proteinExistence type="inferred from homology"/>
<dbReference type="PANTHER" id="PTHR13126:SF0">
    <property type="entry name" value="ATP SYNTHASE MITOCHONDRIAL F1 COMPLEX ASSEMBLY FACTOR 1"/>
    <property type="match status" value="1"/>
</dbReference>
<keyword evidence="4" id="KW-0496">Mitochondrion</keyword>
<evidence type="ECO:0000256" key="4">
    <source>
        <dbReference type="ARBA" id="ARBA00023128"/>
    </source>
</evidence>
<organism evidence="5">
    <name type="scientific">Neospora caninum (strain Liverpool)</name>
    <dbReference type="NCBI Taxonomy" id="572307"/>
    <lineage>
        <taxon>Eukaryota</taxon>
        <taxon>Sar</taxon>
        <taxon>Alveolata</taxon>
        <taxon>Apicomplexa</taxon>
        <taxon>Conoidasida</taxon>
        <taxon>Coccidia</taxon>
        <taxon>Eucoccidiorida</taxon>
        <taxon>Eimeriorina</taxon>
        <taxon>Sarcocystidae</taxon>
        <taxon>Neospora</taxon>
    </lineage>
</organism>
<dbReference type="GO" id="GO:0033615">
    <property type="term" value="P:mitochondrial proton-transporting ATP synthase complex assembly"/>
    <property type="evidence" value="ECO:0007669"/>
    <property type="project" value="TreeGrafter"/>
</dbReference>
<dbReference type="GO" id="GO:0005739">
    <property type="term" value="C:mitochondrion"/>
    <property type="evidence" value="ECO:0007669"/>
    <property type="project" value="UniProtKB-SubCell"/>
</dbReference>
<dbReference type="PANTHER" id="PTHR13126">
    <property type="entry name" value="CHAPERONE ATP11"/>
    <property type="match status" value="1"/>
</dbReference>